<feature type="compositionally biased region" description="Basic residues" evidence="1">
    <location>
        <begin position="1"/>
        <end position="11"/>
    </location>
</feature>
<dbReference type="EMBL" id="BAAANH010000002">
    <property type="protein sequence ID" value="GAA1756374.1"/>
    <property type="molecule type" value="Genomic_DNA"/>
</dbReference>
<feature type="region of interest" description="Disordered" evidence="1">
    <location>
        <begin position="66"/>
        <end position="89"/>
    </location>
</feature>
<evidence type="ECO:0000256" key="1">
    <source>
        <dbReference type="SAM" id="MobiDB-lite"/>
    </source>
</evidence>
<evidence type="ECO:0000313" key="3">
    <source>
        <dbReference type="Proteomes" id="UP001500506"/>
    </source>
</evidence>
<comment type="caution">
    <text evidence="2">The sequence shown here is derived from an EMBL/GenBank/DDBJ whole genome shotgun (WGS) entry which is preliminary data.</text>
</comment>
<organism evidence="2 3">
    <name type="scientific">Agromyces humatus</name>
    <dbReference type="NCBI Taxonomy" id="279573"/>
    <lineage>
        <taxon>Bacteria</taxon>
        <taxon>Bacillati</taxon>
        <taxon>Actinomycetota</taxon>
        <taxon>Actinomycetes</taxon>
        <taxon>Micrococcales</taxon>
        <taxon>Microbacteriaceae</taxon>
        <taxon>Agromyces</taxon>
    </lineage>
</organism>
<dbReference type="Proteomes" id="UP001500506">
    <property type="component" value="Unassembled WGS sequence"/>
</dbReference>
<feature type="region of interest" description="Disordered" evidence="1">
    <location>
        <begin position="1"/>
        <end position="27"/>
    </location>
</feature>
<keyword evidence="3" id="KW-1185">Reference proteome</keyword>
<name>A0ABP4WK03_9MICO</name>
<feature type="compositionally biased region" description="Basic and acidic residues" evidence="1">
    <location>
        <begin position="69"/>
        <end position="89"/>
    </location>
</feature>
<reference evidence="3" key="1">
    <citation type="journal article" date="2019" name="Int. J. Syst. Evol. Microbiol.">
        <title>The Global Catalogue of Microorganisms (GCM) 10K type strain sequencing project: providing services to taxonomists for standard genome sequencing and annotation.</title>
        <authorList>
            <consortium name="The Broad Institute Genomics Platform"/>
            <consortium name="The Broad Institute Genome Sequencing Center for Infectious Disease"/>
            <person name="Wu L."/>
            <person name="Ma J."/>
        </authorList>
    </citation>
    <scope>NUCLEOTIDE SEQUENCE [LARGE SCALE GENOMIC DNA]</scope>
    <source>
        <strain evidence="3">JCM 14319</strain>
    </source>
</reference>
<proteinExistence type="predicted"/>
<gene>
    <name evidence="2" type="ORF">GCM10009747_13450</name>
</gene>
<accession>A0ABP4WK03</accession>
<protein>
    <submittedName>
        <fullName evidence="2">Uncharacterized protein</fullName>
    </submittedName>
</protein>
<evidence type="ECO:0000313" key="2">
    <source>
        <dbReference type="EMBL" id="GAA1756374.1"/>
    </source>
</evidence>
<sequence length="89" mass="9815">MADRRMLRKGAARMGPSSTGRRATGRTTVTYRSVTKMQATTGIILDRVPRTRCSLLALVARAAGPWRRAGQETRGEEIAPAREERECGQ</sequence>